<feature type="signal peptide" evidence="1">
    <location>
        <begin position="1"/>
        <end position="21"/>
    </location>
</feature>
<dbReference type="OrthoDB" id="5132818at2759"/>
<keyword evidence="1" id="KW-0732">Signal</keyword>
<proteinExistence type="predicted"/>
<dbReference type="AlphaFoldDB" id="A0A9W8PJW3"/>
<evidence type="ECO:0000313" key="2">
    <source>
        <dbReference type="EMBL" id="KAJ4009410.1"/>
    </source>
</evidence>
<gene>
    <name evidence="2" type="ORF">NW766_008527</name>
</gene>
<name>A0A9W8PJW3_9HYPO</name>
<sequence>MRLISNLLAVSSVCFGLSAVAQNNTNSSDTQCPRIIEDLQEGDVSFNATGTTSFSLLEQDDWHLSMTFQFRLARNTTTVKDVSSLGEHAVFLSVPESFPETTRGKDIELCYYEMDPVNATSDSDSGDSNDSDATCDGILSEECQEALRSAPRPRDGDCPDVDVKEACGRPMRLWTSKPFNLSQQDCTLGGLPQVDIPDDYQTQSVMWQGKILSPAEEEFLDSYDLLVRQPFPVLITARLPGDQNGAAEIACLATKNISEGSRVPQSDFPPSGATYLDVKGGLTYLVVLSCFTGYILAL</sequence>
<evidence type="ECO:0000256" key="1">
    <source>
        <dbReference type="SAM" id="SignalP"/>
    </source>
</evidence>
<dbReference type="EMBL" id="JAPDHF010000013">
    <property type="protein sequence ID" value="KAJ4009410.1"/>
    <property type="molecule type" value="Genomic_DNA"/>
</dbReference>
<feature type="chain" id="PRO_5040875592" evidence="1">
    <location>
        <begin position="22"/>
        <end position="298"/>
    </location>
</feature>
<evidence type="ECO:0000313" key="3">
    <source>
        <dbReference type="Proteomes" id="UP001152130"/>
    </source>
</evidence>
<organism evidence="2 3">
    <name type="scientific">Fusarium irregulare</name>
    <dbReference type="NCBI Taxonomy" id="2494466"/>
    <lineage>
        <taxon>Eukaryota</taxon>
        <taxon>Fungi</taxon>
        <taxon>Dikarya</taxon>
        <taxon>Ascomycota</taxon>
        <taxon>Pezizomycotina</taxon>
        <taxon>Sordariomycetes</taxon>
        <taxon>Hypocreomycetidae</taxon>
        <taxon>Hypocreales</taxon>
        <taxon>Nectriaceae</taxon>
        <taxon>Fusarium</taxon>
        <taxon>Fusarium incarnatum-equiseti species complex</taxon>
    </lineage>
</organism>
<accession>A0A9W8PJW3</accession>
<protein>
    <submittedName>
        <fullName evidence="2">Uncharacterized protein</fullName>
    </submittedName>
</protein>
<comment type="caution">
    <text evidence="2">The sequence shown here is derived from an EMBL/GenBank/DDBJ whole genome shotgun (WGS) entry which is preliminary data.</text>
</comment>
<dbReference type="Proteomes" id="UP001152130">
    <property type="component" value="Unassembled WGS sequence"/>
</dbReference>
<keyword evidence="3" id="KW-1185">Reference proteome</keyword>
<reference evidence="2" key="1">
    <citation type="submission" date="2022-10" db="EMBL/GenBank/DDBJ databases">
        <title>Fusarium specimens isolated from Avocado Roots.</title>
        <authorList>
            <person name="Stajich J."/>
            <person name="Roper C."/>
            <person name="Heimlech-Rivalta G."/>
        </authorList>
    </citation>
    <scope>NUCLEOTIDE SEQUENCE</scope>
    <source>
        <strain evidence="2">CF00143</strain>
    </source>
</reference>